<dbReference type="EMBL" id="FMBC01000037">
    <property type="protein sequence ID" value="SCC55875.1"/>
    <property type="molecule type" value="Genomic_DNA"/>
</dbReference>
<evidence type="ECO:0000256" key="3">
    <source>
        <dbReference type="ARBA" id="ARBA00023012"/>
    </source>
</evidence>
<dbReference type="Gene3D" id="3.30.450.40">
    <property type="match status" value="1"/>
</dbReference>
<dbReference type="PROSITE" id="PS00675">
    <property type="entry name" value="SIGMA54_INTERACT_1"/>
    <property type="match status" value="1"/>
</dbReference>
<feature type="coiled-coil region" evidence="8">
    <location>
        <begin position="294"/>
        <end position="321"/>
    </location>
</feature>
<evidence type="ECO:0000313" key="11">
    <source>
        <dbReference type="Proteomes" id="UP000198515"/>
    </source>
</evidence>
<feature type="domain" description="Sigma-54 factor interaction" evidence="9">
    <location>
        <begin position="324"/>
        <end position="553"/>
    </location>
</feature>
<keyword evidence="4" id="KW-0805">Transcription regulation</keyword>
<dbReference type="FunFam" id="1.10.8.60:FF:000014">
    <property type="entry name" value="DNA-binding transcriptional regulator NtrC"/>
    <property type="match status" value="1"/>
</dbReference>
<dbReference type="PROSITE" id="PS50045">
    <property type="entry name" value="SIGMA54_INTERACT_4"/>
    <property type="match status" value="1"/>
</dbReference>
<dbReference type="Pfam" id="PF00158">
    <property type="entry name" value="Sigma54_activat"/>
    <property type="match status" value="1"/>
</dbReference>
<keyword evidence="7" id="KW-0804">Transcription</keyword>
<dbReference type="GO" id="GO:0005524">
    <property type="term" value="F:ATP binding"/>
    <property type="evidence" value="ECO:0007669"/>
    <property type="project" value="UniProtKB-KW"/>
</dbReference>
<dbReference type="InterPro" id="IPR025943">
    <property type="entry name" value="Sigma_54_int_dom_ATP-bd_2"/>
</dbReference>
<dbReference type="InterPro" id="IPR003018">
    <property type="entry name" value="GAF"/>
</dbReference>
<dbReference type="GO" id="GO:0003677">
    <property type="term" value="F:DNA binding"/>
    <property type="evidence" value="ECO:0007669"/>
    <property type="project" value="UniProtKB-KW"/>
</dbReference>
<dbReference type="PANTHER" id="PTHR32071">
    <property type="entry name" value="TRANSCRIPTIONAL REGULATORY PROTEIN"/>
    <property type="match status" value="1"/>
</dbReference>
<dbReference type="InterPro" id="IPR029016">
    <property type="entry name" value="GAF-like_dom_sf"/>
</dbReference>
<keyword evidence="3" id="KW-0902">Two-component regulatory system</keyword>
<proteinExistence type="predicted"/>
<evidence type="ECO:0000313" key="10">
    <source>
        <dbReference type="EMBL" id="SCC55875.1"/>
    </source>
</evidence>
<dbReference type="PROSITE" id="PS00688">
    <property type="entry name" value="SIGMA54_INTERACT_3"/>
    <property type="match status" value="1"/>
</dbReference>
<evidence type="ECO:0000256" key="6">
    <source>
        <dbReference type="ARBA" id="ARBA00023159"/>
    </source>
</evidence>
<dbReference type="Gene3D" id="1.10.8.60">
    <property type="match status" value="1"/>
</dbReference>
<keyword evidence="2" id="KW-0067">ATP-binding</keyword>
<dbReference type="Gene3D" id="3.40.50.300">
    <property type="entry name" value="P-loop containing nucleotide triphosphate hydrolases"/>
    <property type="match status" value="1"/>
</dbReference>
<dbReference type="SUPFAM" id="SSF52540">
    <property type="entry name" value="P-loop containing nucleoside triphosphate hydrolases"/>
    <property type="match status" value="1"/>
</dbReference>
<evidence type="ECO:0000259" key="9">
    <source>
        <dbReference type="PROSITE" id="PS50045"/>
    </source>
</evidence>
<dbReference type="CDD" id="cd00009">
    <property type="entry name" value="AAA"/>
    <property type="match status" value="1"/>
</dbReference>
<dbReference type="AlphaFoldDB" id="A0A1C4FJS8"/>
<keyword evidence="1" id="KW-0547">Nucleotide-binding</keyword>
<evidence type="ECO:0000256" key="5">
    <source>
        <dbReference type="ARBA" id="ARBA00023125"/>
    </source>
</evidence>
<dbReference type="RefSeq" id="WP_090137220.1">
    <property type="nucleotide sequence ID" value="NZ_FMBC01000037.1"/>
</dbReference>
<dbReference type="Pfam" id="PF25601">
    <property type="entry name" value="AAA_lid_14"/>
    <property type="match status" value="1"/>
</dbReference>
<dbReference type="InterPro" id="IPR025944">
    <property type="entry name" value="Sigma_54_int_dom_CS"/>
</dbReference>
<dbReference type="OrthoDB" id="9804019at2"/>
<evidence type="ECO:0000256" key="2">
    <source>
        <dbReference type="ARBA" id="ARBA00022840"/>
    </source>
</evidence>
<dbReference type="SUPFAM" id="SSF46689">
    <property type="entry name" value="Homeodomain-like"/>
    <property type="match status" value="1"/>
</dbReference>
<dbReference type="Proteomes" id="UP000198515">
    <property type="component" value="Unassembled WGS sequence"/>
</dbReference>
<dbReference type="InterPro" id="IPR058031">
    <property type="entry name" value="AAA_lid_NorR"/>
</dbReference>
<dbReference type="SMART" id="SM00382">
    <property type="entry name" value="AAA"/>
    <property type="match status" value="1"/>
</dbReference>
<dbReference type="Gene3D" id="1.10.10.60">
    <property type="entry name" value="Homeodomain-like"/>
    <property type="match status" value="1"/>
</dbReference>
<dbReference type="SUPFAM" id="SSF55781">
    <property type="entry name" value="GAF domain-like"/>
    <property type="match status" value="1"/>
</dbReference>
<evidence type="ECO:0000256" key="1">
    <source>
        <dbReference type="ARBA" id="ARBA00022741"/>
    </source>
</evidence>
<protein>
    <submittedName>
        <fullName evidence="10">Hydrogenase-4 transcriptional activator</fullName>
    </submittedName>
</protein>
<dbReference type="SMART" id="SM00065">
    <property type="entry name" value="GAF"/>
    <property type="match status" value="1"/>
</dbReference>
<dbReference type="InterPro" id="IPR003593">
    <property type="entry name" value="AAA+_ATPase"/>
</dbReference>
<evidence type="ECO:0000256" key="8">
    <source>
        <dbReference type="SAM" id="Coils"/>
    </source>
</evidence>
<dbReference type="InterPro" id="IPR025662">
    <property type="entry name" value="Sigma_54_int_dom_ATP-bd_1"/>
</dbReference>
<keyword evidence="5" id="KW-0238">DNA-binding</keyword>
<dbReference type="GO" id="GO:0000160">
    <property type="term" value="P:phosphorelay signal transduction system"/>
    <property type="evidence" value="ECO:0007669"/>
    <property type="project" value="UniProtKB-KW"/>
</dbReference>
<organism evidence="10 11">
    <name type="scientific">Kosakonia oryziphila</name>
    <dbReference type="NCBI Taxonomy" id="1005667"/>
    <lineage>
        <taxon>Bacteria</taxon>
        <taxon>Pseudomonadati</taxon>
        <taxon>Pseudomonadota</taxon>
        <taxon>Gammaproteobacteria</taxon>
        <taxon>Enterobacterales</taxon>
        <taxon>Enterobacteriaceae</taxon>
        <taxon>Kosakonia</taxon>
    </lineage>
</organism>
<keyword evidence="6" id="KW-0010">Activator</keyword>
<dbReference type="PANTHER" id="PTHR32071:SF123">
    <property type="entry name" value="DNA-BINDING TRANSCRIPTIONAL ACTIVATOR HYFR-RELATED"/>
    <property type="match status" value="1"/>
</dbReference>
<dbReference type="InterPro" id="IPR002078">
    <property type="entry name" value="Sigma_54_int"/>
</dbReference>
<dbReference type="FunFam" id="3.40.50.300:FF:000006">
    <property type="entry name" value="DNA-binding transcriptional regulator NtrC"/>
    <property type="match status" value="1"/>
</dbReference>
<dbReference type="PROSITE" id="PS00676">
    <property type="entry name" value="SIGMA54_INTERACT_2"/>
    <property type="match status" value="1"/>
</dbReference>
<dbReference type="InterPro" id="IPR027417">
    <property type="entry name" value="P-loop_NTPase"/>
</dbReference>
<accession>A0A1C4FJS8</accession>
<reference evidence="11" key="1">
    <citation type="submission" date="2016-08" db="EMBL/GenBank/DDBJ databases">
        <authorList>
            <person name="Varghese N."/>
            <person name="Submissions Spin"/>
        </authorList>
    </citation>
    <scope>NUCLEOTIDE SEQUENCE [LARGE SCALE GENOMIC DNA]</scope>
    <source>
        <strain evidence="11">REICA_142</strain>
    </source>
</reference>
<name>A0A1C4FJS8_9ENTR</name>
<keyword evidence="8" id="KW-0175">Coiled coil</keyword>
<evidence type="ECO:0000256" key="7">
    <source>
        <dbReference type="ARBA" id="ARBA00023163"/>
    </source>
</evidence>
<gene>
    <name evidence="10" type="ORF">GA0061070_103726</name>
</gene>
<sequence>MILQQLLEQNDKASLLQAFIPLPPPFSPVQFIELRLNNAPFWRCFDDGSAAFCTTEYGGTISDSSLHVVLLEGSDVAELRFVRTDSGTFSPQENALFAWLTRLATQALEEMLVSEKLRQSVTALSEERDHHRVLVDITNSVLSHLDLDDLVADVSQEIHRFFGIDNIRMVLRDTLHSNQLICHVSHFPGCPPETERFPLRSESPVLLAALNEHRSALLQQDQDTALWHTDALLNQLALQGLNTVFILPLAYSHQSTGVLLLAHHEASVFTEQNCRLLQQIADRIGIAVDNADAYRKVIHLKENLNSENRQLNEQIASSQSFGDIIYQSDAMRDVLQQVNIVALSDSTVLILGETGTGKEIIARALHQMSPRKDKPLVKINCAAIPSSLLESELFGHDKGAFTGAINTHRGRFEMADEGTLFLDEIGDMPLELQPKLLRVLQEREIERIGGNRTIPVNVRVIAATNRDLRQMVIDREFRNDLFYRLNVFPLVLPPLRERPDDIPLLTRHFTQKLARRLNRTIDTIPADTLRQLMRYEWPGNVRELENVIERAVLLSRDNTLNLHLNTPPVSMVQPVVHDPFPFPLPKVAEMMHPEPPENDEEERARIIQVLRETNGIVAGPRGAAARLGMKRTTLLSRMQRLGIAVREVL</sequence>
<dbReference type="GO" id="GO:0006355">
    <property type="term" value="P:regulation of DNA-templated transcription"/>
    <property type="evidence" value="ECO:0007669"/>
    <property type="project" value="InterPro"/>
</dbReference>
<dbReference type="Pfam" id="PF01590">
    <property type="entry name" value="GAF"/>
    <property type="match status" value="1"/>
</dbReference>
<keyword evidence="11" id="KW-1185">Reference proteome</keyword>
<dbReference type="InterPro" id="IPR009057">
    <property type="entry name" value="Homeodomain-like_sf"/>
</dbReference>
<evidence type="ECO:0000256" key="4">
    <source>
        <dbReference type="ARBA" id="ARBA00023015"/>
    </source>
</evidence>